<dbReference type="AlphaFoldDB" id="A0A9K3DB30"/>
<evidence type="ECO:0000313" key="1">
    <source>
        <dbReference type="EMBL" id="GIQ90910.1"/>
    </source>
</evidence>
<keyword evidence="2" id="KW-1185">Reference proteome</keyword>
<dbReference type="Proteomes" id="UP000265618">
    <property type="component" value="Unassembled WGS sequence"/>
</dbReference>
<dbReference type="EMBL" id="BDIP01006855">
    <property type="protein sequence ID" value="GIQ90910.1"/>
    <property type="molecule type" value="Genomic_DNA"/>
</dbReference>
<organism evidence="1 2">
    <name type="scientific">Kipferlia bialata</name>
    <dbReference type="NCBI Taxonomy" id="797122"/>
    <lineage>
        <taxon>Eukaryota</taxon>
        <taxon>Metamonada</taxon>
        <taxon>Carpediemonas-like organisms</taxon>
        <taxon>Kipferlia</taxon>
    </lineage>
</organism>
<comment type="caution">
    <text evidence="1">The sequence shown here is derived from an EMBL/GenBank/DDBJ whole genome shotgun (WGS) entry which is preliminary data.</text>
</comment>
<proteinExistence type="predicted"/>
<reference evidence="1 2" key="1">
    <citation type="journal article" date="2018" name="PLoS ONE">
        <title>The draft genome of Kipferlia bialata reveals reductive genome evolution in fornicate parasites.</title>
        <authorList>
            <person name="Tanifuji G."/>
            <person name="Takabayashi S."/>
            <person name="Kume K."/>
            <person name="Takagi M."/>
            <person name="Nakayama T."/>
            <person name="Kamikawa R."/>
            <person name="Inagaki Y."/>
            <person name="Hashimoto T."/>
        </authorList>
    </citation>
    <scope>NUCLEOTIDE SEQUENCE [LARGE SCALE GENOMIC DNA]</scope>
    <source>
        <strain evidence="1">NY0173</strain>
    </source>
</reference>
<gene>
    <name evidence="1" type="ORF">KIPB_013904</name>
</gene>
<feature type="non-terminal residue" evidence="1">
    <location>
        <position position="1"/>
    </location>
</feature>
<accession>A0A9K3DB30</accession>
<feature type="non-terminal residue" evidence="1">
    <location>
        <position position="73"/>
    </location>
</feature>
<evidence type="ECO:0000313" key="2">
    <source>
        <dbReference type="Proteomes" id="UP000265618"/>
    </source>
</evidence>
<sequence>PVQSVGGFLFQVARVFGQSPYILDVTHSTSAADLAVSLGNLLLDGHYVILVGLQNASQDRIKMVSVIAQTLHT</sequence>
<protein>
    <submittedName>
        <fullName evidence="1">Uncharacterized protein</fullName>
    </submittedName>
</protein>
<name>A0A9K3DB30_9EUKA</name>